<evidence type="ECO:0000313" key="4">
    <source>
        <dbReference type="EMBL" id="KXU37347.1"/>
    </source>
</evidence>
<evidence type="ECO:0000256" key="2">
    <source>
        <dbReference type="ARBA" id="ARBA00022679"/>
    </source>
</evidence>
<dbReference type="PANTHER" id="PTHR42811">
    <property type="entry name" value="SERINE ACETYLTRANSFERASE"/>
    <property type="match status" value="1"/>
</dbReference>
<accession>A0A139SS25</accession>
<dbReference type="Proteomes" id="UP000070058">
    <property type="component" value="Unassembled WGS sequence"/>
</dbReference>
<dbReference type="EMBL" id="LSZQ01000017">
    <property type="protein sequence ID" value="KXU37347.1"/>
    <property type="molecule type" value="Genomic_DNA"/>
</dbReference>
<dbReference type="Gene3D" id="1.10.3130.10">
    <property type="entry name" value="serine acetyltransferase, domain 1"/>
    <property type="match status" value="1"/>
</dbReference>
<sequence>MNLDPIQDALLTSYERDGGINHLDGVNLPAQDSVNQLAVDVMHLLFPGYFEEAGLTRAQVPQHVRTLLAQIRDHLVCNVEKCLRFADAGAPSPSQAAEPLVAEALRQLPELRRIVQTDVVAAYHGDPAAHSVEEIILAYPCVLSISVQRFAHILYRLGVPLLPRMLTEFGHERTGTDIHPGARIGTHFFIDHGTGVVIGETARIGNHVKLYQGVTLGAKSFEVDPDGNPVKGIKRHPDIDDHVTIYAHATILGGDTRIGQNSIIGSNVWIMNSVPADSVAYYKGENLIVRSRNAQDKFVETAETLHWVI</sequence>
<dbReference type="InterPro" id="IPR042122">
    <property type="entry name" value="Ser_AcTrfase_N_sf"/>
</dbReference>
<dbReference type="OrthoDB" id="9801456at2"/>
<dbReference type="AlphaFoldDB" id="A0A139SS25"/>
<keyword evidence="1" id="KW-0028">Amino-acid biosynthesis</keyword>
<evidence type="ECO:0000313" key="5">
    <source>
        <dbReference type="Proteomes" id="UP000070058"/>
    </source>
</evidence>
<proteinExistence type="predicted"/>
<dbReference type="GO" id="GO:0016746">
    <property type="term" value="F:acyltransferase activity"/>
    <property type="evidence" value="ECO:0007669"/>
    <property type="project" value="UniProtKB-KW"/>
</dbReference>
<gene>
    <name evidence="4" type="ORF">AXK11_02575</name>
</gene>
<evidence type="ECO:0000256" key="1">
    <source>
        <dbReference type="ARBA" id="ARBA00022605"/>
    </source>
</evidence>
<dbReference type="NCBIfam" id="NF041874">
    <property type="entry name" value="EPS_EpsC"/>
    <property type="match status" value="1"/>
</dbReference>
<name>A0A139SS25_9BACT</name>
<reference evidence="5" key="1">
    <citation type="submission" date="2016-02" db="EMBL/GenBank/DDBJ databases">
        <authorList>
            <person name="Sanders J.G."/>
            <person name="Lin J.Y."/>
            <person name="Wertz J.T."/>
            <person name="Russell J.A."/>
            <person name="Moreau C.S."/>
            <person name="Powell S."/>
        </authorList>
    </citation>
    <scope>NUCLEOTIDE SEQUENCE [LARGE SCALE GENOMIC DNA]</scope>
    <source>
        <strain evidence="5">CAG34</strain>
    </source>
</reference>
<dbReference type="GO" id="GO:0008652">
    <property type="term" value="P:amino acid biosynthetic process"/>
    <property type="evidence" value="ECO:0007669"/>
    <property type="project" value="UniProtKB-KW"/>
</dbReference>
<dbReference type="CDD" id="cd03354">
    <property type="entry name" value="LbH_SAT"/>
    <property type="match status" value="1"/>
</dbReference>
<dbReference type="InterPro" id="IPR011004">
    <property type="entry name" value="Trimer_LpxA-like_sf"/>
</dbReference>
<keyword evidence="5" id="KW-1185">Reference proteome</keyword>
<dbReference type="InterPro" id="IPR045304">
    <property type="entry name" value="LbH_SAT"/>
</dbReference>
<dbReference type="STRING" id="1548207.AXK11_02575"/>
<dbReference type="RefSeq" id="WP_068628947.1">
    <property type="nucleotide sequence ID" value="NZ_LSZQ01000017.1"/>
</dbReference>
<protein>
    <submittedName>
        <fullName evidence="4">Serine acetyltransferase</fullName>
    </submittedName>
</protein>
<comment type="caution">
    <text evidence="4">The sequence shown here is derived from an EMBL/GenBank/DDBJ whole genome shotgun (WGS) entry which is preliminary data.</text>
</comment>
<organism evidence="4 5">
    <name type="scientific">Cephaloticoccus primus</name>
    <dbReference type="NCBI Taxonomy" id="1548207"/>
    <lineage>
        <taxon>Bacteria</taxon>
        <taxon>Pseudomonadati</taxon>
        <taxon>Verrucomicrobiota</taxon>
        <taxon>Opitutia</taxon>
        <taxon>Opitutales</taxon>
        <taxon>Opitutaceae</taxon>
        <taxon>Cephaloticoccus</taxon>
    </lineage>
</organism>
<dbReference type="SUPFAM" id="SSF51161">
    <property type="entry name" value="Trimeric LpxA-like enzymes"/>
    <property type="match status" value="1"/>
</dbReference>
<dbReference type="InterPro" id="IPR053376">
    <property type="entry name" value="Serine_acetyltransferase"/>
</dbReference>
<keyword evidence="2 4" id="KW-0808">Transferase</keyword>
<dbReference type="Gene3D" id="2.160.10.10">
    <property type="entry name" value="Hexapeptide repeat proteins"/>
    <property type="match status" value="1"/>
</dbReference>
<keyword evidence="3" id="KW-0012">Acyltransferase</keyword>
<evidence type="ECO:0000256" key="3">
    <source>
        <dbReference type="ARBA" id="ARBA00023315"/>
    </source>
</evidence>